<dbReference type="EMBL" id="LT629711">
    <property type="protein sequence ID" value="SDP52777.1"/>
    <property type="molecule type" value="Genomic_DNA"/>
</dbReference>
<dbReference type="InterPro" id="IPR021787">
    <property type="entry name" value="DUF3352"/>
</dbReference>
<organism evidence="3 4">
    <name type="scientific">Pedococcus dokdonensis</name>
    <dbReference type="NCBI Taxonomy" id="443156"/>
    <lineage>
        <taxon>Bacteria</taxon>
        <taxon>Bacillati</taxon>
        <taxon>Actinomycetota</taxon>
        <taxon>Actinomycetes</taxon>
        <taxon>Micrococcales</taxon>
        <taxon>Intrasporangiaceae</taxon>
        <taxon>Pedococcus</taxon>
    </lineage>
</organism>
<evidence type="ECO:0000313" key="3">
    <source>
        <dbReference type="EMBL" id="SDP52777.1"/>
    </source>
</evidence>
<gene>
    <name evidence="3" type="ORF">SAMN04489867_2791</name>
</gene>
<feature type="compositionally biased region" description="Polar residues" evidence="1">
    <location>
        <begin position="1"/>
        <end position="14"/>
    </location>
</feature>
<feature type="transmembrane region" description="Helical" evidence="2">
    <location>
        <begin position="52"/>
        <end position="72"/>
    </location>
</feature>
<evidence type="ECO:0000256" key="2">
    <source>
        <dbReference type="SAM" id="Phobius"/>
    </source>
</evidence>
<protein>
    <recommendedName>
        <fullName evidence="5">DUF3352 domain-containing protein</fullName>
    </recommendedName>
</protein>
<reference evidence="4" key="1">
    <citation type="submission" date="2016-10" db="EMBL/GenBank/DDBJ databases">
        <authorList>
            <person name="Varghese N."/>
            <person name="Submissions S."/>
        </authorList>
    </citation>
    <scope>NUCLEOTIDE SEQUENCE [LARGE SCALE GENOMIC DNA]</scope>
    <source>
        <strain evidence="4">DSM 22329</strain>
    </source>
</reference>
<feature type="compositionally biased region" description="Pro residues" evidence="1">
    <location>
        <begin position="33"/>
        <end position="43"/>
    </location>
</feature>
<sequence length="525" mass="53452">MSTNPFDPASQQHGEPQPGEPGELLQPGQPGAFPVPPGEPAEPPRGGRGRTVALVGGILAIVAVGAGGAFAFQQVSGGGAQPESVMPANTMAFAKVDLDPSAGQKLDAIRFIRKFPDARGEVKEDSDLRQVVFKGLQDDGQLKGVDYAKDVEPWLGQRIGVGLVPGATDDAEPTAVVALAVTDQDKAKASLPKIAKSAEAQCQLVEEFALCTDGSDKLAAVATAVGKGTLADSKNFTTDMADLGEDGVASAWFDAEPLAKATKSLDVGSMIPGMTAGPATSQTGRVALALRFDGPHLELAGHTNGASVKFAGSKTGTGLGQLPDTTLAAVSIANAGDQLEAGWPALEKAVKDSVGEQEFADGVDQVEQELGISVPDDLYAALGSQFSLVFGGMGEGQSELRIAAVSDGDKAVLQKLVDAAGQGMGAGDMTLKPAGGATVVSLSDGYADELASNHGLGDTARFKDAVQDADSARVAGFVDIAGLVTEFKDELGADEAKNFAGLSALGFTVSGEGNSADFSLRLTTK</sequence>
<dbReference type="OrthoDB" id="5241887at2"/>
<keyword evidence="4" id="KW-1185">Reference proteome</keyword>
<keyword evidence="2" id="KW-0812">Transmembrane</keyword>
<evidence type="ECO:0000256" key="1">
    <source>
        <dbReference type="SAM" id="MobiDB-lite"/>
    </source>
</evidence>
<dbReference type="RefSeq" id="WP_091786629.1">
    <property type="nucleotide sequence ID" value="NZ_LT629711.1"/>
</dbReference>
<dbReference type="AlphaFoldDB" id="A0A1H0TFH6"/>
<evidence type="ECO:0000313" key="4">
    <source>
        <dbReference type="Proteomes" id="UP000199077"/>
    </source>
</evidence>
<name>A0A1H0TFH6_9MICO</name>
<evidence type="ECO:0008006" key="5">
    <source>
        <dbReference type="Google" id="ProtNLM"/>
    </source>
</evidence>
<feature type="region of interest" description="Disordered" evidence="1">
    <location>
        <begin position="1"/>
        <end position="49"/>
    </location>
</feature>
<keyword evidence="2" id="KW-1133">Transmembrane helix</keyword>
<dbReference type="Pfam" id="PF11832">
    <property type="entry name" value="DUF3352"/>
    <property type="match status" value="1"/>
</dbReference>
<dbReference type="Proteomes" id="UP000199077">
    <property type="component" value="Chromosome I"/>
</dbReference>
<keyword evidence="2" id="KW-0472">Membrane</keyword>
<dbReference type="STRING" id="443156.SAMN04489867_2791"/>
<accession>A0A1H0TFH6</accession>
<proteinExistence type="predicted"/>